<evidence type="ECO:0000256" key="1">
    <source>
        <dbReference type="ARBA" id="ARBA00004245"/>
    </source>
</evidence>
<evidence type="ECO:0000256" key="2">
    <source>
        <dbReference type="ARBA" id="ARBA00009423"/>
    </source>
</evidence>
<comment type="subcellular location">
    <subcellularLocation>
        <location evidence="1">Cytoplasm</location>
        <location evidence="1">Cytoskeleton</location>
    </subcellularLocation>
</comment>
<keyword evidence="3" id="KW-0963">Cytoplasm</keyword>
<dbReference type="EMBL" id="KL367590">
    <property type="protein sequence ID" value="KFD62682.1"/>
    <property type="molecule type" value="Genomic_DNA"/>
</dbReference>
<comment type="similarity">
    <text evidence="2">Belongs to the TACC family.</text>
</comment>
<evidence type="ECO:0000256" key="4">
    <source>
        <dbReference type="ARBA" id="ARBA00023054"/>
    </source>
</evidence>
<evidence type="ECO:0000256" key="7">
    <source>
        <dbReference type="SAM" id="MobiDB-lite"/>
    </source>
</evidence>
<keyword evidence="5" id="KW-0206">Cytoskeleton</keyword>
<dbReference type="Proteomes" id="UP000030758">
    <property type="component" value="Unassembled WGS sequence"/>
</dbReference>
<proteinExistence type="inferred from homology"/>
<dbReference type="AlphaFoldDB" id="A0A085MZN6"/>
<dbReference type="InterPro" id="IPR007707">
    <property type="entry name" value="TACC_C"/>
</dbReference>
<evidence type="ECO:0000256" key="6">
    <source>
        <dbReference type="SAM" id="Coils"/>
    </source>
</evidence>
<feature type="region of interest" description="Disordered" evidence="7">
    <location>
        <begin position="1"/>
        <end position="33"/>
    </location>
</feature>
<feature type="domain" description="Transforming acidic coiled-coil-containing protein C-terminal" evidence="8">
    <location>
        <begin position="224"/>
        <end position="419"/>
    </location>
</feature>
<feature type="compositionally biased region" description="Basic and acidic residues" evidence="7">
    <location>
        <begin position="174"/>
        <end position="190"/>
    </location>
</feature>
<keyword evidence="4 6" id="KW-0175">Coiled coil</keyword>
<evidence type="ECO:0000256" key="5">
    <source>
        <dbReference type="ARBA" id="ARBA00023212"/>
    </source>
</evidence>
<feature type="compositionally biased region" description="Polar residues" evidence="7">
    <location>
        <begin position="202"/>
        <end position="212"/>
    </location>
</feature>
<dbReference type="Pfam" id="PF05010">
    <property type="entry name" value="TACC_C"/>
    <property type="match status" value="1"/>
</dbReference>
<feature type="coiled-coil region" evidence="6">
    <location>
        <begin position="222"/>
        <end position="302"/>
    </location>
</feature>
<evidence type="ECO:0000259" key="8">
    <source>
        <dbReference type="Pfam" id="PF05010"/>
    </source>
</evidence>
<evidence type="ECO:0000313" key="10">
    <source>
        <dbReference type="EMBL" id="KFD62682.1"/>
    </source>
</evidence>
<feature type="region of interest" description="Disordered" evidence="7">
    <location>
        <begin position="173"/>
        <end position="213"/>
    </location>
</feature>
<gene>
    <name evidence="9" type="ORF">M513_03792</name>
    <name evidence="10" type="ORF">M514_03792</name>
</gene>
<reference evidence="10 11" key="1">
    <citation type="journal article" date="2014" name="Nat. Genet.">
        <title>Genome and transcriptome of the porcine whipworm Trichuris suis.</title>
        <authorList>
            <person name="Jex A.R."/>
            <person name="Nejsum P."/>
            <person name="Schwarz E.M."/>
            <person name="Hu L."/>
            <person name="Young N.D."/>
            <person name="Hall R.S."/>
            <person name="Korhonen P.K."/>
            <person name="Liao S."/>
            <person name="Thamsborg S."/>
            <person name="Xia J."/>
            <person name="Xu P."/>
            <person name="Wang S."/>
            <person name="Scheerlinck J.P."/>
            <person name="Hofmann A."/>
            <person name="Sternberg P.W."/>
            <person name="Wang J."/>
            <person name="Gasser R.B."/>
        </authorList>
    </citation>
    <scope>NUCLEOTIDE SEQUENCE [LARGE SCALE GENOMIC DNA]</scope>
    <source>
        <strain evidence="10">DCEP-RM93F</strain>
        <strain evidence="9">DCEP-RM93M</strain>
    </source>
</reference>
<dbReference type="Proteomes" id="UP000030764">
    <property type="component" value="Unassembled WGS sequence"/>
</dbReference>
<sequence length="424" mass="48004">MDKSPDRLSDCSTMTEDSYRTARLEGSDDDSITKTSSCQRLYFTTVSEGDETANFPASEAETFCADDSIDRKEDSSITEENALLSPHQIAVVKPTFPGTDKCEINEKHHDDFIVNNEYCTSVSDVLNSTCALELLDKASKSSAALTRSKLMLQSILFKFDPLLQSIPSSFIAESPERKDVQDGSAKREDAFVSPSDQEQKQHSIGPNSSVEASVSEKIPDMIKKMRERLKELSAEHDELLDRHERLVHQDNENQLALQEMQRASEEYVATIEELKVIVEKEKAQMDDELKEKTRQKDEIVGELRYAESVASELFKQMEKLRETSCALKENEVALRAAVSELKEKIDQSEQRRVKFSAHVGIKIENMQTVKEELIKSKNAELAALKAQRKKYEVLIKSYQEESMQKSNQISSLLSLCNELSARPR</sequence>
<dbReference type="EMBL" id="KL363200">
    <property type="protein sequence ID" value="KFD55452.1"/>
    <property type="molecule type" value="Genomic_DNA"/>
</dbReference>
<keyword evidence="11" id="KW-1185">Reference proteome</keyword>
<evidence type="ECO:0000313" key="9">
    <source>
        <dbReference type="EMBL" id="KFD55452.1"/>
    </source>
</evidence>
<organism evidence="10">
    <name type="scientific">Trichuris suis</name>
    <name type="common">pig whipworm</name>
    <dbReference type="NCBI Taxonomy" id="68888"/>
    <lineage>
        <taxon>Eukaryota</taxon>
        <taxon>Metazoa</taxon>
        <taxon>Ecdysozoa</taxon>
        <taxon>Nematoda</taxon>
        <taxon>Enoplea</taxon>
        <taxon>Dorylaimia</taxon>
        <taxon>Trichinellida</taxon>
        <taxon>Trichuridae</taxon>
        <taxon>Trichuris</taxon>
    </lineage>
</organism>
<evidence type="ECO:0000313" key="11">
    <source>
        <dbReference type="Proteomes" id="UP000030764"/>
    </source>
</evidence>
<name>A0A085MZN6_9BILA</name>
<accession>A0A085MZN6</accession>
<feature type="compositionally biased region" description="Basic and acidic residues" evidence="7">
    <location>
        <begin position="17"/>
        <end position="26"/>
    </location>
</feature>
<dbReference type="GO" id="GO:0005856">
    <property type="term" value="C:cytoskeleton"/>
    <property type="evidence" value="ECO:0007669"/>
    <property type="project" value="UniProtKB-SubCell"/>
</dbReference>
<feature type="coiled-coil region" evidence="6">
    <location>
        <begin position="331"/>
        <end position="401"/>
    </location>
</feature>
<protein>
    <recommendedName>
        <fullName evidence="8">Transforming acidic coiled-coil-containing protein C-terminal domain-containing protein</fullName>
    </recommendedName>
</protein>
<evidence type="ECO:0000256" key="3">
    <source>
        <dbReference type="ARBA" id="ARBA00022490"/>
    </source>
</evidence>